<dbReference type="GO" id="GO:0001664">
    <property type="term" value="F:G protein-coupled receptor binding"/>
    <property type="evidence" value="ECO:0007669"/>
    <property type="project" value="InterPro"/>
</dbReference>
<dbReference type="Gene3D" id="3.40.50.300">
    <property type="entry name" value="P-loop containing nucleotide triphosphate hydrolases"/>
    <property type="match status" value="1"/>
</dbReference>
<protein>
    <submittedName>
        <fullName evidence="10">G-protein alpha subunit</fullName>
    </submittedName>
</protein>
<dbReference type="Gene3D" id="1.10.400.10">
    <property type="entry name" value="GI Alpha 1, domain 2-like"/>
    <property type="match status" value="1"/>
</dbReference>
<proteinExistence type="predicted"/>
<dbReference type="SUPFAM" id="SSF52540">
    <property type="entry name" value="P-loop containing nucleoside triphosphate hydrolases"/>
    <property type="match status" value="1"/>
</dbReference>
<dbReference type="InterPro" id="IPR001019">
    <property type="entry name" value="Gprotein_alpha_su"/>
</dbReference>
<evidence type="ECO:0000256" key="6">
    <source>
        <dbReference type="ARBA" id="ARBA00023139"/>
    </source>
</evidence>
<keyword evidence="7" id="KW-0807">Transducer</keyword>
<dbReference type="InterPro" id="IPR011025">
    <property type="entry name" value="GproteinA_insert"/>
</dbReference>
<evidence type="ECO:0000256" key="3">
    <source>
        <dbReference type="ARBA" id="ARBA00022741"/>
    </source>
</evidence>
<keyword evidence="4 9" id="KW-0460">Magnesium</keyword>
<keyword evidence="3" id="KW-0547">Nucleotide-binding</keyword>
<dbReference type="PRINTS" id="PR01241">
    <property type="entry name" value="GPROTEINAFNG"/>
</dbReference>
<keyword evidence="8" id="KW-0449">Lipoprotein</keyword>
<dbReference type="GO" id="GO:0005834">
    <property type="term" value="C:heterotrimeric G-protein complex"/>
    <property type="evidence" value="ECO:0007669"/>
    <property type="project" value="InterPro"/>
</dbReference>
<evidence type="ECO:0000256" key="8">
    <source>
        <dbReference type="ARBA" id="ARBA00023288"/>
    </source>
</evidence>
<dbReference type="GO" id="GO:0005525">
    <property type="term" value="F:GTP binding"/>
    <property type="evidence" value="ECO:0007669"/>
    <property type="project" value="UniProtKB-KW"/>
</dbReference>
<keyword evidence="2 9" id="KW-0479">Metal-binding</keyword>
<evidence type="ECO:0000256" key="1">
    <source>
        <dbReference type="ARBA" id="ARBA00022707"/>
    </source>
</evidence>
<accession>A0AAD4LE67</accession>
<dbReference type="PROSITE" id="PS51882">
    <property type="entry name" value="G_ALPHA"/>
    <property type="match status" value="1"/>
</dbReference>
<dbReference type="Pfam" id="PF00503">
    <property type="entry name" value="G-alpha"/>
    <property type="match status" value="1"/>
</dbReference>
<dbReference type="PRINTS" id="PR00318">
    <property type="entry name" value="GPROTEINA"/>
</dbReference>
<dbReference type="Proteomes" id="UP001201163">
    <property type="component" value="Unassembled WGS sequence"/>
</dbReference>
<evidence type="ECO:0000313" key="10">
    <source>
        <dbReference type="EMBL" id="KAH8983745.1"/>
    </source>
</evidence>
<dbReference type="SMART" id="SM00275">
    <property type="entry name" value="G_alpha"/>
    <property type="match status" value="1"/>
</dbReference>
<keyword evidence="5" id="KW-0342">GTP-binding</keyword>
<evidence type="ECO:0000256" key="9">
    <source>
        <dbReference type="PIRSR" id="PIRSR601019-2"/>
    </source>
</evidence>
<dbReference type="EMBL" id="JAKELL010000085">
    <property type="protein sequence ID" value="KAH8983745.1"/>
    <property type="molecule type" value="Genomic_DNA"/>
</dbReference>
<dbReference type="GO" id="GO:0007189">
    <property type="term" value="P:adenylate cyclase-activating G protein-coupled receptor signaling pathway"/>
    <property type="evidence" value="ECO:0007669"/>
    <property type="project" value="TreeGrafter"/>
</dbReference>
<dbReference type="InterPro" id="IPR002975">
    <property type="entry name" value="Fungi_Gprotein_alpha"/>
</dbReference>
<dbReference type="PANTHER" id="PTHR10218:SF369">
    <property type="entry name" value="GUANINE NUCLEOTIDE-BINDING PROTEIN ALPHA-2 SUBUNIT"/>
    <property type="match status" value="1"/>
</dbReference>
<dbReference type="GO" id="GO:0031683">
    <property type="term" value="F:G-protein beta/gamma-subunit complex binding"/>
    <property type="evidence" value="ECO:0007669"/>
    <property type="project" value="InterPro"/>
</dbReference>
<sequence>MVSGILASWEEWLAAKRAKARSDEIDRQIEEDAKFFKRTRNVLLMGLNDPDTSAILRQMKIIHNHGYSHEELLDFRPSIWRYLIETSRRIVQDLRNSGLEPTTHTNKANCERILNHPTDTNHPEFFFRPEFADAVQELWTDDIIPVLFKSPAYFPLADNAAYFFPDVHRLTSKEYIPSSDDILRAPVTPHRGTTETCFPMGQLSIRLCHVVGQRSERKKWIHVFEHVTSIIFCTSLPDYDRRGEYGEGQSLVLFDSVINSRWFLRTSIILFLCGIEEFKIKLSKVPLEDYFPEYTGGTDANKVAKYILWRFMQANRARLNVYPHITDVFDTSNIRLVFVTVKETILRNALKGSGIL</sequence>
<dbReference type="GO" id="GO:0003924">
    <property type="term" value="F:GTPase activity"/>
    <property type="evidence" value="ECO:0007669"/>
    <property type="project" value="InterPro"/>
</dbReference>
<keyword evidence="11" id="KW-1185">Reference proteome</keyword>
<dbReference type="InterPro" id="IPR027417">
    <property type="entry name" value="P-loop_NTPase"/>
</dbReference>
<dbReference type="GO" id="GO:0005737">
    <property type="term" value="C:cytoplasm"/>
    <property type="evidence" value="ECO:0007669"/>
    <property type="project" value="TreeGrafter"/>
</dbReference>
<feature type="binding site" evidence="9">
    <location>
        <position position="53"/>
    </location>
    <ligand>
        <name>Mg(2+)</name>
        <dbReference type="ChEBI" id="CHEBI:18420"/>
    </ligand>
</feature>
<dbReference type="CDD" id="cd00066">
    <property type="entry name" value="G-alpha"/>
    <property type="match status" value="1"/>
</dbReference>
<comment type="caution">
    <text evidence="10">The sequence shown here is derived from an EMBL/GenBank/DDBJ whole genome shotgun (WGS) entry which is preliminary data.</text>
</comment>
<reference evidence="10" key="1">
    <citation type="submission" date="2022-01" db="EMBL/GenBank/DDBJ databases">
        <title>Comparative genomics reveals a dynamic genome evolution in the ectomycorrhizal milk-cap (Lactarius) mushrooms.</title>
        <authorList>
            <consortium name="DOE Joint Genome Institute"/>
            <person name="Lebreton A."/>
            <person name="Tang N."/>
            <person name="Kuo A."/>
            <person name="LaButti K."/>
            <person name="Drula E."/>
            <person name="Barry K."/>
            <person name="Clum A."/>
            <person name="Lipzen A."/>
            <person name="Mousain D."/>
            <person name="Ng V."/>
            <person name="Wang R."/>
            <person name="Wang X."/>
            <person name="Dai Y."/>
            <person name="Henrissat B."/>
            <person name="Grigoriev I.V."/>
            <person name="Guerin-Laguette A."/>
            <person name="Yu F."/>
            <person name="Martin F.M."/>
        </authorList>
    </citation>
    <scope>NUCLEOTIDE SEQUENCE</scope>
    <source>
        <strain evidence="10">QP</strain>
    </source>
</reference>
<evidence type="ECO:0000256" key="2">
    <source>
        <dbReference type="ARBA" id="ARBA00022723"/>
    </source>
</evidence>
<dbReference type="AlphaFoldDB" id="A0AAD4LE67"/>
<keyword evidence="1" id="KW-0519">Myristate</keyword>
<dbReference type="PANTHER" id="PTHR10218">
    <property type="entry name" value="GTP-BINDING PROTEIN ALPHA SUBUNIT"/>
    <property type="match status" value="1"/>
</dbReference>
<evidence type="ECO:0000256" key="7">
    <source>
        <dbReference type="ARBA" id="ARBA00023224"/>
    </source>
</evidence>
<organism evidence="10 11">
    <name type="scientific">Lactarius akahatsu</name>
    <dbReference type="NCBI Taxonomy" id="416441"/>
    <lineage>
        <taxon>Eukaryota</taxon>
        <taxon>Fungi</taxon>
        <taxon>Dikarya</taxon>
        <taxon>Basidiomycota</taxon>
        <taxon>Agaricomycotina</taxon>
        <taxon>Agaricomycetes</taxon>
        <taxon>Russulales</taxon>
        <taxon>Russulaceae</taxon>
        <taxon>Lactarius</taxon>
    </lineage>
</organism>
<name>A0AAD4LE67_9AGAM</name>
<dbReference type="SUPFAM" id="SSF47895">
    <property type="entry name" value="Transducin (alpha subunit), insertion domain"/>
    <property type="match status" value="1"/>
</dbReference>
<evidence type="ECO:0000256" key="5">
    <source>
        <dbReference type="ARBA" id="ARBA00023134"/>
    </source>
</evidence>
<evidence type="ECO:0000313" key="11">
    <source>
        <dbReference type="Proteomes" id="UP001201163"/>
    </source>
</evidence>
<gene>
    <name evidence="10" type="ORF">EDB92DRAFT_1951410</name>
</gene>
<keyword evidence="6" id="KW-0564">Palmitate</keyword>
<evidence type="ECO:0000256" key="4">
    <source>
        <dbReference type="ARBA" id="ARBA00022842"/>
    </source>
</evidence>
<dbReference type="GO" id="GO:0046872">
    <property type="term" value="F:metal ion binding"/>
    <property type="evidence" value="ECO:0007669"/>
    <property type="project" value="UniProtKB-KW"/>
</dbReference>
<dbReference type="FunFam" id="3.40.50.300:FF:003800">
    <property type="entry name" value="Guanine nucleotide-binding protein G(k) subunit alpha"/>
    <property type="match status" value="1"/>
</dbReference>